<gene>
    <name evidence="4" type="ORF">AND_010248</name>
</gene>
<dbReference type="PROSITE" id="PS51840">
    <property type="entry name" value="C2_NT"/>
    <property type="match status" value="1"/>
</dbReference>
<dbReference type="STRING" id="43151.W5J2W9"/>
<accession>W5J2W9</accession>
<feature type="compositionally biased region" description="Low complexity" evidence="2">
    <location>
        <begin position="401"/>
        <end position="415"/>
    </location>
</feature>
<dbReference type="InterPro" id="IPR039931">
    <property type="entry name" value="EEIG1/2-like"/>
</dbReference>
<dbReference type="EnsemblMetazoa" id="ADAC010248-RA">
    <property type="protein sequence ID" value="ADAC010248-PA"/>
    <property type="gene ID" value="ADAC010248"/>
</dbReference>
<evidence type="ECO:0000256" key="2">
    <source>
        <dbReference type="SAM" id="MobiDB-lite"/>
    </source>
</evidence>
<dbReference type="PANTHER" id="PTHR21456:SF1">
    <property type="entry name" value="C2 NT-TYPE DOMAIN-CONTAINING PROTEIN"/>
    <property type="match status" value="1"/>
</dbReference>
<name>W5J2W9_ANODA</name>
<dbReference type="EMBL" id="ADMH02002162">
    <property type="protein sequence ID" value="ETN58151.1"/>
    <property type="molecule type" value="Genomic_DNA"/>
</dbReference>
<dbReference type="PANTHER" id="PTHR21456">
    <property type="entry name" value="FAMILY WITH SEQUENCE SIMILARITY 102"/>
    <property type="match status" value="1"/>
</dbReference>
<reference evidence="4 6" key="1">
    <citation type="journal article" date="2010" name="BMC Genomics">
        <title>Combination of measures distinguishes pre-miRNAs from other stem-loops in the genome of the newly sequenced Anopheles darlingi.</title>
        <authorList>
            <person name="Mendes N.D."/>
            <person name="Freitas A.T."/>
            <person name="Vasconcelos A.T."/>
            <person name="Sagot M.F."/>
        </authorList>
    </citation>
    <scope>NUCLEOTIDE SEQUENCE</scope>
</reference>
<protein>
    <recommendedName>
        <fullName evidence="3">C2 NT-type domain-containing protein</fullName>
    </recommendedName>
</protein>
<keyword evidence="6" id="KW-1185">Reference proteome</keyword>
<feature type="compositionally biased region" description="Low complexity" evidence="2">
    <location>
        <begin position="355"/>
        <end position="373"/>
    </location>
</feature>
<sequence>MLRSSSSSSSSVSVHTSSRAAHWITGLFYAFSVPMFYVSRVEAPDAGGIRDVAAREEVKNHTVRWGQKFEFLCKMTSNASTGVLDPCTVRISVRKEIKGGRSYQKLGFTDLNLAEFAGAGLTSRKCLLEGYDARHRQDNSMLNVSLRMHMIQGDILFKVPSPSPKSKTALPQDNLALGLQPTDPAMAVAPGGGTTGGTAVGGGPPVVTPVVARSVTTKEDPALSGFDSLPKKSKQPTTNQGFPPSLEHQQSIEMDPLSSYVITDSGISESSEPPSSILDFQSNLPIVAPVAVATTSPQQSNNTVVVGGSAGTVGQVVVPVAGTTVPAVAGTVVPTAVVAGTTAEMGHSRNSSNTSQMSKGSGYSSFSHSQHSRQSSEGDSGHQRFRQPAMATFPHSKPLITVSHSTVPSSSSGTSAHHHQPLVNGGLSRFVNANKQLLTSGGSGSIAGFGGHHHHHRTPTKTVTANRLLMKLRLPQTPNSDSGDELYATPDITVLSDADSSEDQTEPGVDEFGTPTAEIPLAKLVKIKSMNNLAIPKGSMFPDEDQPDYQGRASLLLEAAALGVVTDDLSVLAPGTPGLLNLNRMKSMGNLSAYEREFGDTPVDLLKLKKDFETRRFSFAKMKSLTDLTVDDERDDVLVRRRRQVEADERSSPDADGKPQSPGAHSFTGSGFEQANRFLPFQMRNSFNGGVYRKRSGIGYTRYIGLEDDVTSPDVARLACSNMTKIGSLGTIPTAGFDQVDHVPFLTPNIGRKRFASTNTSATSSPDENDQPVLSRAQQSKHVVTTTTTSAVAAKVVARGGSTRSANPFERNFRKSAPIGGLSPDGTIPIGGAALSLANCSSASVQQLPIGGGSGGGGYFRQSDSNFYNIARNYPIGKSSSANLESLKHRSSYNNFPLGLKTSPNGAANLAISSSKVTAAVSKLEGAGVTMKGGTAGTNTKTSGAKGSTAGSVAATTVTKAVPVTATAIQPAASGNRVFHRFRSVVRVVLKLIIKRPSTNQSTNDCHRSATTSTTASTTSTTTTSTTTITTASTSSSNSSHTSNSTTTSTSTNTTTTTTNTATSATVLNHLDINNIRCRWYVVARLERHQSIVGWWRAPSGGSTGAATGIGSSTSIAAAAATAAASTNTTSIPGGTVLSVAGDYIDAIGSGGRIDVSTGALSVTGGLPGGSVATSHSTPLCVVEPAGVGPATSATMAAAAATASSSPSSSGYCESMLLNNGTTTNNPSSSLNLPSSLAIRRPSANMFVSIPMSETGSLDRMKSAVERRKKGAGLDGDNGTGPTLSGRVEGTRVNTGLIIDELLKNTKLEHIEDEKNPTGLALYISSDGTTMVGSHEVRSRMPAGAFKQVVMENPR</sequence>
<feature type="domain" description="C2 NT-type" evidence="3">
    <location>
        <begin position="1"/>
        <end position="150"/>
    </location>
</feature>
<reference evidence="5" key="4">
    <citation type="submission" date="2015-06" db="UniProtKB">
        <authorList>
            <consortium name="EnsemblMetazoa"/>
        </authorList>
    </citation>
    <scope>IDENTIFICATION</scope>
</reference>
<organism evidence="4">
    <name type="scientific">Anopheles darlingi</name>
    <name type="common">Mosquito</name>
    <dbReference type="NCBI Taxonomy" id="43151"/>
    <lineage>
        <taxon>Eukaryota</taxon>
        <taxon>Metazoa</taxon>
        <taxon>Ecdysozoa</taxon>
        <taxon>Arthropoda</taxon>
        <taxon>Hexapoda</taxon>
        <taxon>Insecta</taxon>
        <taxon>Pterygota</taxon>
        <taxon>Neoptera</taxon>
        <taxon>Endopterygota</taxon>
        <taxon>Diptera</taxon>
        <taxon>Nematocera</taxon>
        <taxon>Culicoidea</taxon>
        <taxon>Culicidae</taxon>
        <taxon>Anophelinae</taxon>
        <taxon>Anopheles</taxon>
    </lineage>
</organism>
<dbReference type="eggNOG" id="ENOG502QRRN">
    <property type="taxonomic scope" value="Eukaryota"/>
</dbReference>
<dbReference type="VEuPathDB" id="VectorBase:ADAC010248"/>
<feature type="region of interest" description="Disordered" evidence="2">
    <location>
        <begin position="999"/>
        <end position="1058"/>
    </location>
</feature>
<feature type="compositionally biased region" description="Polar residues" evidence="2">
    <location>
        <begin position="235"/>
        <end position="251"/>
    </location>
</feature>
<dbReference type="Pfam" id="PF10358">
    <property type="entry name" value="NT-C2"/>
    <property type="match status" value="1"/>
</dbReference>
<reference evidence="4" key="2">
    <citation type="submission" date="2010-05" db="EMBL/GenBank/DDBJ databases">
        <authorList>
            <person name="Almeida L.G."/>
            <person name="Nicolas M.F."/>
            <person name="Souza R.C."/>
            <person name="Vasconcelos A.T.R."/>
        </authorList>
    </citation>
    <scope>NUCLEOTIDE SEQUENCE</scope>
</reference>
<feature type="region of interest" description="Disordered" evidence="2">
    <location>
        <begin position="219"/>
        <end position="251"/>
    </location>
</feature>
<dbReference type="InterPro" id="IPR019448">
    <property type="entry name" value="NT-C2"/>
</dbReference>
<dbReference type="Proteomes" id="UP000000673">
    <property type="component" value="Unassembled WGS sequence"/>
</dbReference>
<feature type="compositionally biased region" description="Low complexity" evidence="2">
    <location>
        <begin position="1009"/>
        <end position="1058"/>
    </location>
</feature>
<evidence type="ECO:0000259" key="3">
    <source>
        <dbReference type="PROSITE" id="PS51840"/>
    </source>
</evidence>
<feature type="region of interest" description="Disordered" evidence="2">
    <location>
        <begin position="642"/>
        <end position="669"/>
    </location>
</feature>
<dbReference type="OMA" id="LHYPIQK"/>
<comment type="similarity">
    <text evidence="1">Belongs to the EEIG family.</text>
</comment>
<evidence type="ECO:0000313" key="4">
    <source>
        <dbReference type="EMBL" id="ETN58151.1"/>
    </source>
</evidence>
<evidence type="ECO:0000313" key="6">
    <source>
        <dbReference type="Proteomes" id="UP000000673"/>
    </source>
</evidence>
<feature type="region of interest" description="Disordered" evidence="2">
    <location>
        <begin position="343"/>
        <end position="423"/>
    </location>
</feature>
<reference evidence="4" key="3">
    <citation type="journal article" date="2013" name="Nucleic Acids Res.">
        <title>The genome of Anopheles darlingi, the main neotropical malaria vector.</title>
        <authorList>
            <person name="Marinotti O."/>
            <person name="Cerqueira G.C."/>
            <person name="de Almeida L.G."/>
            <person name="Ferro M.I."/>
            <person name="Loreto E.L."/>
            <person name="Zaha A."/>
            <person name="Teixeira S.M."/>
            <person name="Wespiser A.R."/>
            <person name="Almeida E Silva A."/>
            <person name="Schlindwein A.D."/>
            <person name="Pacheco A.C."/>
            <person name="Silva A.L."/>
            <person name="Graveley B.R."/>
            <person name="Walenz B.P."/>
            <person name="Lima Bde A."/>
            <person name="Ribeiro C.A."/>
            <person name="Nunes-Silva C.G."/>
            <person name="de Carvalho C.R."/>
            <person name="Soares C.M."/>
            <person name="de Menezes C.B."/>
            <person name="Matiolli C."/>
            <person name="Caffrey D."/>
            <person name="Araujo D.A."/>
            <person name="de Oliveira D.M."/>
            <person name="Golenbock D."/>
            <person name="Grisard E.C."/>
            <person name="Fantinatti-Garboggini F."/>
            <person name="de Carvalho F.M."/>
            <person name="Barcellos F.G."/>
            <person name="Prosdocimi F."/>
            <person name="May G."/>
            <person name="Azevedo Junior G.M."/>
            <person name="Guimaraes G.M."/>
            <person name="Goldman G.H."/>
            <person name="Padilha I.Q."/>
            <person name="Batista Jda S."/>
            <person name="Ferro J.A."/>
            <person name="Ribeiro J.M."/>
            <person name="Fietto J.L."/>
            <person name="Dabbas K.M."/>
            <person name="Cerdeira L."/>
            <person name="Agnez-Lima L.F."/>
            <person name="Brocchi M."/>
            <person name="de Carvalho M.O."/>
            <person name="Teixeira Mde M."/>
            <person name="Diniz Maia Mde M."/>
            <person name="Goldman M.H."/>
            <person name="Cruz Schneider M.P."/>
            <person name="Felipe M.S."/>
            <person name="Hungria M."/>
            <person name="Nicolas M.F."/>
            <person name="Pereira M."/>
            <person name="Montes M.A."/>
            <person name="Cantao M.E."/>
            <person name="Vincentz M."/>
            <person name="Rafael M.S."/>
            <person name="Silverman N."/>
            <person name="Stoco P.H."/>
            <person name="Souza R.C."/>
            <person name="Vicentini R."/>
            <person name="Gazzinelli R.T."/>
            <person name="Neves Rde O."/>
            <person name="Silva R."/>
            <person name="Astolfi-Filho S."/>
            <person name="Maciel T.E."/>
            <person name="Urmenyi T.P."/>
            <person name="Tadei W.P."/>
            <person name="Camargo E.P."/>
            <person name="de Vasconcelos A.T."/>
        </authorList>
    </citation>
    <scope>NUCLEOTIDE SEQUENCE</scope>
</reference>
<feature type="compositionally biased region" description="Polar residues" evidence="2">
    <location>
        <begin position="756"/>
        <end position="766"/>
    </location>
</feature>
<dbReference type="HOGENOM" id="CLU_257403_0_0_1"/>
<feature type="region of interest" description="Disordered" evidence="2">
    <location>
        <begin position="756"/>
        <end position="785"/>
    </location>
</feature>
<feature type="compositionally biased region" description="Basic and acidic residues" evidence="2">
    <location>
        <begin position="642"/>
        <end position="657"/>
    </location>
</feature>
<evidence type="ECO:0000313" key="5">
    <source>
        <dbReference type="EnsemblMetazoa" id="ADAC010248-PA"/>
    </source>
</evidence>
<proteinExistence type="inferred from homology"/>
<dbReference type="VEuPathDB" id="VectorBase:ADAR2_006664"/>
<dbReference type="FunCoup" id="W5J2W9">
    <property type="interactions" value="226"/>
</dbReference>
<evidence type="ECO:0000256" key="1">
    <source>
        <dbReference type="ARBA" id="ARBA00034780"/>
    </source>
</evidence>